<feature type="compositionally biased region" description="Low complexity" evidence="1">
    <location>
        <begin position="132"/>
        <end position="149"/>
    </location>
</feature>
<organism evidence="3 4">
    <name type="scientific">Chara braunii</name>
    <name type="common">Braun's stonewort</name>
    <dbReference type="NCBI Taxonomy" id="69332"/>
    <lineage>
        <taxon>Eukaryota</taxon>
        <taxon>Viridiplantae</taxon>
        <taxon>Streptophyta</taxon>
        <taxon>Charophyceae</taxon>
        <taxon>Charales</taxon>
        <taxon>Characeae</taxon>
        <taxon>Chara</taxon>
    </lineage>
</organism>
<dbReference type="PANTHER" id="PTHR21228">
    <property type="entry name" value="FAST LEU-RICH DOMAIN-CONTAINING"/>
    <property type="match status" value="1"/>
</dbReference>
<feature type="region of interest" description="Disordered" evidence="1">
    <location>
        <begin position="131"/>
        <end position="267"/>
    </location>
</feature>
<feature type="compositionally biased region" description="Polar residues" evidence="1">
    <location>
        <begin position="1120"/>
        <end position="1135"/>
    </location>
</feature>
<name>A0A388LVE9_CHABU</name>
<evidence type="ECO:0000259" key="2">
    <source>
        <dbReference type="PROSITE" id="PS51286"/>
    </source>
</evidence>
<sequence>MGVRGCDKLLSSSGASGRVRAGVHVAASTSPSAGFLPPAVAGIDGSPAKRLFSARPETDCHVRALLRPRLPSPSCAANASRLTLLPCVWLCRTCRTLQDAATVATATAAAATPARESYGFVGAAPRSQRIRSSFPLSSSPPHSAGSPGLRQPSISSRCYLRDARAPPHLPPRHRQLRAKPTPTCSAEDVRKRWDRPRNGSAQRRNPDPSAQRRITDRNPRRRQLAGRGRQTHTDSTFLPMSLSTHTEEASLINVNDQSDRRRLGNDGRSDVAVIGVGVREVGDDLSMEENPAGEVDGPGTLPTVGNADGEGGHVPDIGLSELGAEMAGPVSGEDGSKRERSKSTTSSTGRHLEKDQEKEERTGKPPAGEEERRRREGGGHRKREGTREGRDGGGHRQTEEVESTSNESSPPQRSYREKRQVITPIVKEKVMKIVKASWSVPHLLRLIREEKDQMSPFEISTAFHRVGKAARSWKSNDKAVLRRNPAVVWLANRVETHMGEYGSQALANIAWAHSVLGHGGPLLMDRLTIEAIRKASGFLPLEILSMVIAFARLNYVDEDVLSVFQELIYANLSKFRIWQLSEIAWAFAKLKFVDRELFEVIGNHSGTVMANMCARDVSNLIWGFAKLGLKHEAMMQAIAKHSVKIMNKFDPQSVSNVVWSYASFDWYDAELMEAIAARATRTVDRLSPQALGNTAWGFAVLNHYSPALLDAIAKAAASKIATVPSQNMSNILFTLASFGHPSSTFLDVYIDEVNSRLEEGKLPRQAAANIAWALVVLGHFPRRLFPLLRACLSQYDDYSSRELCQLYQVELALKVEAPEMGERQRGLDSSPRQYLQNLWLSGYIKQFAKGCWEDMNKKENLLTSNFQRSIAEVLDDMGLEPVTAYEVGGYKTDMALPSNRVIIVVVAKSVSLAPLAGCWEDMNKKENLLTSNFQRSIAEVLDDMGLEPVTEYEVGGYKTDMALPSNRVIIEADGPTHFAANMRNWQMGPTRLKARVLQAQGWSVVQIAYFAWEEMSTHGERRALLENCLLPLLPPSPIEPGQSRTAATGVGGSYCSITPGVWVTLSPIHRQLHEKIYKAAVENSNRDDRQGEITGDGGAAAVAHDTPLANQGDEAIKGNTLRTSKSSNFNESENPNARDDVQPKERETNLKEKGDLERRVGVLGAAGINLGAPGGRLKMLRDTAVRRGLEGNNAATKG</sequence>
<dbReference type="SMART" id="SM00952">
    <property type="entry name" value="RAP"/>
    <property type="match status" value="1"/>
</dbReference>
<keyword evidence="4" id="KW-1185">Reference proteome</keyword>
<dbReference type="InterPro" id="IPR013584">
    <property type="entry name" value="RAP"/>
</dbReference>
<proteinExistence type="predicted"/>
<evidence type="ECO:0000313" key="3">
    <source>
        <dbReference type="EMBL" id="GBG86235.1"/>
    </source>
</evidence>
<dbReference type="PANTHER" id="PTHR21228:SF40">
    <property type="entry name" value="LD45607P"/>
    <property type="match status" value="1"/>
</dbReference>
<dbReference type="GO" id="GO:0005759">
    <property type="term" value="C:mitochondrial matrix"/>
    <property type="evidence" value="ECO:0007669"/>
    <property type="project" value="TreeGrafter"/>
</dbReference>
<feature type="compositionally biased region" description="Basic and acidic residues" evidence="1">
    <location>
        <begin position="257"/>
        <end position="267"/>
    </location>
</feature>
<gene>
    <name evidence="3" type="ORF">CBR_g41140</name>
</gene>
<evidence type="ECO:0000256" key="1">
    <source>
        <dbReference type="SAM" id="MobiDB-lite"/>
    </source>
</evidence>
<evidence type="ECO:0000313" key="4">
    <source>
        <dbReference type="Proteomes" id="UP000265515"/>
    </source>
</evidence>
<dbReference type="AlphaFoldDB" id="A0A388LVE9"/>
<dbReference type="Proteomes" id="UP000265515">
    <property type="component" value="Unassembled WGS sequence"/>
</dbReference>
<feature type="compositionally biased region" description="Basic and acidic residues" evidence="1">
    <location>
        <begin position="350"/>
        <end position="399"/>
    </location>
</feature>
<protein>
    <recommendedName>
        <fullName evidence="2">RAP domain-containing protein</fullName>
    </recommendedName>
</protein>
<dbReference type="Pfam" id="PF08373">
    <property type="entry name" value="RAP"/>
    <property type="match status" value="1"/>
</dbReference>
<comment type="caution">
    <text evidence="3">The sequence shown here is derived from an EMBL/GenBank/DDBJ whole genome shotgun (WGS) entry which is preliminary data.</text>
</comment>
<dbReference type="EMBL" id="BFEA01000554">
    <property type="protein sequence ID" value="GBG86235.1"/>
    <property type="molecule type" value="Genomic_DNA"/>
</dbReference>
<dbReference type="GO" id="GO:0000963">
    <property type="term" value="P:mitochondrial RNA processing"/>
    <property type="evidence" value="ECO:0007669"/>
    <property type="project" value="TreeGrafter"/>
</dbReference>
<dbReference type="OrthoDB" id="2019031at2759"/>
<feature type="compositionally biased region" description="Polar residues" evidence="1">
    <location>
        <begin position="233"/>
        <end position="244"/>
    </location>
</feature>
<feature type="compositionally biased region" description="Basic and acidic residues" evidence="1">
    <location>
        <begin position="187"/>
        <end position="197"/>
    </location>
</feature>
<dbReference type="Pfam" id="PF26188">
    <property type="entry name" value="RESC6"/>
    <property type="match status" value="1"/>
</dbReference>
<dbReference type="GO" id="GO:0035770">
    <property type="term" value="C:ribonucleoprotein granule"/>
    <property type="evidence" value="ECO:0007669"/>
    <property type="project" value="TreeGrafter"/>
</dbReference>
<dbReference type="InterPro" id="IPR058917">
    <property type="entry name" value="RESC6_dom"/>
</dbReference>
<feature type="region of interest" description="Disordered" evidence="1">
    <location>
        <begin position="1107"/>
        <end position="1155"/>
    </location>
</feature>
<dbReference type="InterPro" id="IPR050870">
    <property type="entry name" value="FAST_kinase"/>
</dbReference>
<dbReference type="GO" id="GO:0003723">
    <property type="term" value="F:RNA binding"/>
    <property type="evidence" value="ECO:0007669"/>
    <property type="project" value="TreeGrafter"/>
</dbReference>
<feature type="compositionally biased region" description="Basic and acidic residues" evidence="1">
    <location>
        <begin position="1136"/>
        <end position="1155"/>
    </location>
</feature>
<dbReference type="Gramene" id="GBG86235">
    <property type="protein sequence ID" value="GBG86235"/>
    <property type="gene ID" value="CBR_g41140"/>
</dbReference>
<dbReference type="PROSITE" id="PS51286">
    <property type="entry name" value="RAP"/>
    <property type="match status" value="1"/>
</dbReference>
<feature type="domain" description="RAP" evidence="2">
    <location>
        <begin position="968"/>
        <end position="1027"/>
    </location>
</feature>
<accession>A0A388LVE9</accession>
<reference evidence="3 4" key="1">
    <citation type="journal article" date="2018" name="Cell">
        <title>The Chara Genome: Secondary Complexity and Implications for Plant Terrestrialization.</title>
        <authorList>
            <person name="Nishiyama T."/>
            <person name="Sakayama H."/>
            <person name="Vries J.D."/>
            <person name="Buschmann H."/>
            <person name="Saint-Marcoux D."/>
            <person name="Ullrich K.K."/>
            <person name="Haas F.B."/>
            <person name="Vanderstraeten L."/>
            <person name="Becker D."/>
            <person name="Lang D."/>
            <person name="Vosolsobe S."/>
            <person name="Rombauts S."/>
            <person name="Wilhelmsson P.K.I."/>
            <person name="Janitza P."/>
            <person name="Kern R."/>
            <person name="Heyl A."/>
            <person name="Rumpler F."/>
            <person name="Villalobos L.I.A.C."/>
            <person name="Clay J.M."/>
            <person name="Skokan R."/>
            <person name="Toyoda A."/>
            <person name="Suzuki Y."/>
            <person name="Kagoshima H."/>
            <person name="Schijlen E."/>
            <person name="Tajeshwar N."/>
            <person name="Catarino B."/>
            <person name="Hetherington A.J."/>
            <person name="Saltykova A."/>
            <person name="Bonnot C."/>
            <person name="Breuninger H."/>
            <person name="Symeonidi A."/>
            <person name="Radhakrishnan G.V."/>
            <person name="Van Nieuwerburgh F."/>
            <person name="Deforce D."/>
            <person name="Chang C."/>
            <person name="Karol K.G."/>
            <person name="Hedrich R."/>
            <person name="Ulvskov P."/>
            <person name="Glockner G."/>
            <person name="Delwiche C.F."/>
            <person name="Petrasek J."/>
            <person name="Van de Peer Y."/>
            <person name="Friml J."/>
            <person name="Beilby M."/>
            <person name="Dolan L."/>
            <person name="Kohara Y."/>
            <person name="Sugano S."/>
            <person name="Fujiyama A."/>
            <person name="Delaux P.-M."/>
            <person name="Quint M."/>
            <person name="TheiBen G."/>
            <person name="Hagemann M."/>
            <person name="Harholt J."/>
            <person name="Dunand C."/>
            <person name="Zachgo S."/>
            <person name="Langdale J."/>
            <person name="Maumus F."/>
            <person name="Straeten D.V.D."/>
            <person name="Gould S.B."/>
            <person name="Rensing S.A."/>
        </authorList>
    </citation>
    <scope>NUCLEOTIDE SEQUENCE [LARGE SCALE GENOMIC DNA]</scope>
    <source>
        <strain evidence="3 4">S276</strain>
    </source>
</reference>
<dbReference type="Gene3D" id="3.40.960.10">
    <property type="entry name" value="VSR Endonuclease"/>
    <property type="match status" value="1"/>
</dbReference>
<feature type="region of interest" description="Disordered" evidence="1">
    <location>
        <begin position="284"/>
        <end position="420"/>
    </location>
</feature>
<dbReference type="GO" id="GO:0044528">
    <property type="term" value="P:regulation of mitochondrial mRNA stability"/>
    <property type="evidence" value="ECO:0007669"/>
    <property type="project" value="TreeGrafter"/>
</dbReference>